<evidence type="ECO:0000259" key="6">
    <source>
        <dbReference type="PROSITE" id="PS50863"/>
    </source>
</evidence>
<evidence type="ECO:0000256" key="3">
    <source>
        <dbReference type="ARBA" id="ARBA00023125"/>
    </source>
</evidence>
<evidence type="ECO:0000256" key="1">
    <source>
        <dbReference type="ARBA" id="ARBA00004123"/>
    </source>
</evidence>
<gene>
    <name evidence="8 9 10" type="primary">LOC107430193</name>
</gene>
<keyword evidence="7" id="KW-1185">Reference proteome</keyword>
<feature type="domain" description="TF-B3" evidence="6">
    <location>
        <begin position="261"/>
        <end position="362"/>
    </location>
</feature>
<keyword evidence="5" id="KW-0539">Nucleus</keyword>
<keyword evidence="3" id="KW-0238">DNA-binding</keyword>
<dbReference type="SMART" id="SM01019">
    <property type="entry name" value="B3"/>
    <property type="match status" value="1"/>
</dbReference>
<evidence type="ECO:0000313" key="7">
    <source>
        <dbReference type="Proteomes" id="UP001652623"/>
    </source>
</evidence>
<evidence type="ECO:0000256" key="2">
    <source>
        <dbReference type="ARBA" id="ARBA00023015"/>
    </source>
</evidence>
<evidence type="ECO:0000256" key="4">
    <source>
        <dbReference type="ARBA" id="ARBA00023163"/>
    </source>
</evidence>
<dbReference type="GeneID" id="107430193"/>
<accession>A0ABM3ZZ69</accession>
<dbReference type="Pfam" id="PF25813">
    <property type="entry name" value="zf_VAL1_N"/>
    <property type="match status" value="1"/>
</dbReference>
<organism evidence="7 9">
    <name type="scientific">Ziziphus jujuba</name>
    <name type="common">Chinese jujube</name>
    <name type="synonym">Ziziphus sativa</name>
    <dbReference type="NCBI Taxonomy" id="326968"/>
    <lineage>
        <taxon>Eukaryota</taxon>
        <taxon>Viridiplantae</taxon>
        <taxon>Streptophyta</taxon>
        <taxon>Embryophyta</taxon>
        <taxon>Tracheophyta</taxon>
        <taxon>Spermatophyta</taxon>
        <taxon>Magnoliopsida</taxon>
        <taxon>eudicotyledons</taxon>
        <taxon>Gunneridae</taxon>
        <taxon>Pentapetalae</taxon>
        <taxon>rosids</taxon>
        <taxon>fabids</taxon>
        <taxon>Rosales</taxon>
        <taxon>Rhamnaceae</taxon>
        <taxon>Paliureae</taxon>
        <taxon>Ziziphus</taxon>
    </lineage>
</organism>
<dbReference type="InterPro" id="IPR003340">
    <property type="entry name" value="B3_DNA-bd"/>
</dbReference>
<dbReference type="InterPro" id="IPR015300">
    <property type="entry name" value="DNA-bd_pseudobarrel_sf"/>
</dbReference>
<dbReference type="Proteomes" id="UP001652623">
    <property type="component" value="Chromosome 1"/>
</dbReference>
<name>A0ABM3ZZ69_ZIZJJ</name>
<evidence type="ECO:0000313" key="10">
    <source>
        <dbReference type="RefSeq" id="XP_060669783.1"/>
    </source>
</evidence>
<dbReference type="InterPro" id="IPR057743">
    <property type="entry name" value="Zfn_VAL1-3_N"/>
</dbReference>
<dbReference type="Gene3D" id="2.40.330.10">
    <property type="entry name" value="DNA-binding pseudobarrel domain"/>
    <property type="match status" value="1"/>
</dbReference>
<dbReference type="PANTHER" id="PTHR46245">
    <property type="entry name" value="B3 DOMAIN-CONTAINING PROTEIN OS07G0563300"/>
    <property type="match status" value="1"/>
</dbReference>
<sequence>MVVPKIGVSDQMMEFLCRIIFVVSLSLSFSMASSKTKTTYKYTNNCFYCKNETEKFQRGWPLRNGCFAALCERCGSAYEKGTFCDIFHLDTDGWRDCVTCGKNWHCGCIMSCNEYVTLDFGGISCTRCFKENVILEPNKHPSSPNATTAVSQKTVDASEVELSVDSKEVVTGTGSSSVSALHCTSPCDTTVQPPSPTSLSQVQSAAAQGEVPCDTFVDKQTSKGDASPQFKLHPRNLPKIRDKKLQKISGNSHSSVIPLFEKSLTPSDADLKTARLVLPKKCAEACFPRILEGQGLPLVIQDTTGRDWEFNFRFWQNCNSKMYVLEGIKDYMVFMEWQAGDTVTFYRMEPEGKLVIGTKKASSA</sequence>
<proteinExistence type="predicted"/>
<dbReference type="CDD" id="cd10017">
    <property type="entry name" value="B3_DNA"/>
    <property type="match status" value="1"/>
</dbReference>
<dbReference type="Pfam" id="PF02362">
    <property type="entry name" value="B3"/>
    <property type="match status" value="1"/>
</dbReference>
<keyword evidence="2" id="KW-0805">Transcription regulation</keyword>
<dbReference type="RefSeq" id="XP_060669780.1">
    <property type="nucleotide sequence ID" value="XM_060813797.1"/>
</dbReference>
<evidence type="ECO:0000256" key="5">
    <source>
        <dbReference type="ARBA" id="ARBA00023242"/>
    </source>
</evidence>
<dbReference type="RefSeq" id="XP_060669781.1">
    <property type="nucleotide sequence ID" value="XM_060813798.1"/>
</dbReference>
<dbReference type="PROSITE" id="PS50863">
    <property type="entry name" value="B3"/>
    <property type="match status" value="1"/>
</dbReference>
<protein>
    <submittedName>
        <fullName evidence="8 9">B3 domain-containing protein Os07g0563300 isoform X1</fullName>
    </submittedName>
</protein>
<keyword evidence="4" id="KW-0804">Transcription</keyword>
<evidence type="ECO:0000313" key="9">
    <source>
        <dbReference type="RefSeq" id="XP_060669781.1"/>
    </source>
</evidence>
<dbReference type="PANTHER" id="PTHR46245:SF6">
    <property type="entry name" value="B3 DOMAIN-CONTAINING PROTEIN OS07G0563300-LIKE"/>
    <property type="match status" value="1"/>
</dbReference>
<evidence type="ECO:0000313" key="8">
    <source>
        <dbReference type="RefSeq" id="XP_060669780.1"/>
    </source>
</evidence>
<comment type="subcellular location">
    <subcellularLocation>
        <location evidence="1">Nucleus</location>
    </subcellularLocation>
</comment>
<dbReference type="RefSeq" id="XP_060669783.1">
    <property type="nucleotide sequence ID" value="XM_060813800.1"/>
</dbReference>
<reference evidence="7 8" key="1">
    <citation type="submission" date="2025-05" db="UniProtKB">
        <authorList>
            <consortium name="RefSeq"/>
        </authorList>
    </citation>
    <scope>NUCLEOTIDE SEQUENCE [LARGE SCALE GENOMIC DNA]</scope>
    <source>
        <tissue evidence="8 9">Seedling</tissue>
    </source>
</reference>
<dbReference type="SUPFAM" id="SSF101936">
    <property type="entry name" value="DNA-binding pseudobarrel domain"/>
    <property type="match status" value="1"/>
</dbReference>